<dbReference type="GeneID" id="66078387"/>
<proteinExistence type="inferred from homology"/>
<accession>A0A9P7S1V3</accession>
<comment type="caution">
    <text evidence="4">The sequence shown here is derived from an EMBL/GenBank/DDBJ whole genome shotgun (WGS) entry which is preliminary data.</text>
</comment>
<name>A0A9P7S1V3_9AGAR</name>
<dbReference type="AlphaFoldDB" id="A0A9P7S1V3"/>
<sequence>MAAFVKQGKKIIAIGRNYAAHIKELSNTAPKEPFFFLKPTSSYVQSGGQIEIPRGVIVHHEVELGVVIGKRGRDITQSQAEDYISGYALAIDMTARNVQDEVKKLGLPWSTAKGFDTFTPIGTFIPKSEIQDPHDLLLTLTVRFLFPFPSPCSVQFFLLQINGTIKQHGSTSDMISRIPRLIEHISSIMTLEVLALGYFFCSSGTKRY</sequence>
<evidence type="ECO:0000313" key="4">
    <source>
        <dbReference type="EMBL" id="KAG7093013.1"/>
    </source>
</evidence>
<dbReference type="GO" id="GO:0018773">
    <property type="term" value="F:acetylpyruvate hydrolase activity"/>
    <property type="evidence" value="ECO:0007669"/>
    <property type="project" value="TreeGrafter"/>
</dbReference>
<evidence type="ECO:0000259" key="3">
    <source>
        <dbReference type="Pfam" id="PF01557"/>
    </source>
</evidence>
<dbReference type="RefSeq" id="XP_043009483.1">
    <property type="nucleotide sequence ID" value="XM_043154193.1"/>
</dbReference>
<dbReference type="SUPFAM" id="SSF56529">
    <property type="entry name" value="FAH"/>
    <property type="match status" value="1"/>
</dbReference>
<gene>
    <name evidence="4" type="ORF">E1B28_009311</name>
</gene>
<keyword evidence="5" id="KW-1185">Reference proteome</keyword>
<dbReference type="PANTHER" id="PTHR11820">
    <property type="entry name" value="ACYLPYRUVASE"/>
    <property type="match status" value="1"/>
</dbReference>
<dbReference type="Proteomes" id="UP001049176">
    <property type="component" value="Chromosome 5"/>
</dbReference>
<dbReference type="OrthoDB" id="74910at2759"/>
<evidence type="ECO:0000313" key="5">
    <source>
        <dbReference type="Proteomes" id="UP001049176"/>
    </source>
</evidence>
<organism evidence="4 5">
    <name type="scientific">Marasmius oreades</name>
    <name type="common">fairy-ring Marasmius</name>
    <dbReference type="NCBI Taxonomy" id="181124"/>
    <lineage>
        <taxon>Eukaryota</taxon>
        <taxon>Fungi</taxon>
        <taxon>Dikarya</taxon>
        <taxon>Basidiomycota</taxon>
        <taxon>Agaricomycotina</taxon>
        <taxon>Agaricomycetes</taxon>
        <taxon>Agaricomycetidae</taxon>
        <taxon>Agaricales</taxon>
        <taxon>Marasmiineae</taxon>
        <taxon>Marasmiaceae</taxon>
        <taxon>Marasmius</taxon>
    </lineage>
</organism>
<dbReference type="Pfam" id="PF01557">
    <property type="entry name" value="FAA_hydrolase"/>
    <property type="match status" value="1"/>
</dbReference>
<evidence type="ECO:0000256" key="1">
    <source>
        <dbReference type="ARBA" id="ARBA00010211"/>
    </source>
</evidence>
<dbReference type="Gene3D" id="3.90.850.10">
    <property type="entry name" value="Fumarylacetoacetase-like, C-terminal domain"/>
    <property type="match status" value="1"/>
</dbReference>
<reference evidence="4" key="1">
    <citation type="journal article" date="2021" name="Genome Biol. Evol.">
        <title>The assembled and annotated genome of the fairy-ring fungus Marasmius oreades.</title>
        <authorList>
            <person name="Hiltunen M."/>
            <person name="Ament-Velasquez S.L."/>
            <person name="Johannesson H."/>
        </authorList>
    </citation>
    <scope>NUCLEOTIDE SEQUENCE</scope>
    <source>
        <strain evidence="4">03SP1</strain>
    </source>
</reference>
<protein>
    <recommendedName>
        <fullName evidence="3">Fumarylacetoacetase-like C-terminal domain-containing protein</fullName>
    </recommendedName>
</protein>
<dbReference type="PANTHER" id="PTHR11820:SF7">
    <property type="entry name" value="ACYLPYRUVASE FAHD1, MITOCHONDRIAL"/>
    <property type="match status" value="1"/>
</dbReference>
<keyword evidence="2" id="KW-0479">Metal-binding</keyword>
<dbReference type="GO" id="GO:0046872">
    <property type="term" value="F:metal ion binding"/>
    <property type="evidence" value="ECO:0007669"/>
    <property type="project" value="UniProtKB-KW"/>
</dbReference>
<dbReference type="InterPro" id="IPR036663">
    <property type="entry name" value="Fumarylacetoacetase_C_sf"/>
</dbReference>
<dbReference type="EMBL" id="CM032185">
    <property type="protein sequence ID" value="KAG7093013.1"/>
    <property type="molecule type" value="Genomic_DNA"/>
</dbReference>
<dbReference type="GO" id="GO:0005739">
    <property type="term" value="C:mitochondrion"/>
    <property type="evidence" value="ECO:0007669"/>
    <property type="project" value="TreeGrafter"/>
</dbReference>
<feature type="domain" description="Fumarylacetoacetase-like C-terminal" evidence="3">
    <location>
        <begin position="10"/>
        <end position="193"/>
    </location>
</feature>
<dbReference type="InterPro" id="IPR011234">
    <property type="entry name" value="Fumarylacetoacetase-like_C"/>
</dbReference>
<evidence type="ECO:0000256" key="2">
    <source>
        <dbReference type="ARBA" id="ARBA00022723"/>
    </source>
</evidence>
<comment type="similarity">
    <text evidence="1">Belongs to the FAH family.</text>
</comment>